<organism evidence="1 2">
    <name type="scientific">Nonomuraea rosea</name>
    <dbReference type="NCBI Taxonomy" id="638574"/>
    <lineage>
        <taxon>Bacteria</taxon>
        <taxon>Bacillati</taxon>
        <taxon>Actinomycetota</taxon>
        <taxon>Actinomycetes</taxon>
        <taxon>Streptosporangiales</taxon>
        <taxon>Streptosporangiaceae</taxon>
        <taxon>Nonomuraea</taxon>
    </lineage>
</organism>
<name>A0ABP6ZM56_9ACTN</name>
<accession>A0ABP6ZM56</accession>
<dbReference type="RefSeq" id="WP_345576432.1">
    <property type="nucleotide sequence ID" value="NZ_BAABDQ010000049.1"/>
</dbReference>
<evidence type="ECO:0000313" key="2">
    <source>
        <dbReference type="Proteomes" id="UP001500630"/>
    </source>
</evidence>
<proteinExistence type="predicted"/>
<sequence>MIVFLAHYLGLLHRSERELAAAFRDVAAGHGAEPDVVRACERLAGQCDDHMRRLVPFVGRYSEEAPDEPERLHSTLFSGTRAGGLGLLRDLHDLYLMAAECDLSWTMIGQAAQGVRDESLVEVVGRCEGETATQLLWLRTRMKQAAPQALVVATG</sequence>
<dbReference type="Proteomes" id="UP001500630">
    <property type="component" value="Unassembled WGS sequence"/>
</dbReference>
<protein>
    <recommendedName>
        <fullName evidence="3">Molybdopterin oxidoreductase</fullName>
    </recommendedName>
</protein>
<dbReference type="EMBL" id="BAABDQ010000049">
    <property type="protein sequence ID" value="GAA3613149.1"/>
    <property type="molecule type" value="Genomic_DNA"/>
</dbReference>
<keyword evidence="2" id="KW-1185">Reference proteome</keyword>
<gene>
    <name evidence="1" type="ORF">GCM10022419_117780</name>
</gene>
<evidence type="ECO:0008006" key="3">
    <source>
        <dbReference type="Google" id="ProtNLM"/>
    </source>
</evidence>
<comment type="caution">
    <text evidence="1">The sequence shown here is derived from an EMBL/GenBank/DDBJ whole genome shotgun (WGS) entry which is preliminary data.</text>
</comment>
<evidence type="ECO:0000313" key="1">
    <source>
        <dbReference type="EMBL" id="GAA3613149.1"/>
    </source>
</evidence>
<reference evidence="2" key="1">
    <citation type="journal article" date="2019" name="Int. J. Syst. Evol. Microbiol.">
        <title>The Global Catalogue of Microorganisms (GCM) 10K type strain sequencing project: providing services to taxonomists for standard genome sequencing and annotation.</title>
        <authorList>
            <consortium name="The Broad Institute Genomics Platform"/>
            <consortium name="The Broad Institute Genome Sequencing Center for Infectious Disease"/>
            <person name="Wu L."/>
            <person name="Ma J."/>
        </authorList>
    </citation>
    <scope>NUCLEOTIDE SEQUENCE [LARGE SCALE GENOMIC DNA]</scope>
    <source>
        <strain evidence="2">JCM 17326</strain>
    </source>
</reference>